<dbReference type="EMBL" id="JAVDVX010000009">
    <property type="protein sequence ID" value="MDR7091972.1"/>
    <property type="molecule type" value="Genomic_DNA"/>
</dbReference>
<reference evidence="1 2" key="1">
    <citation type="submission" date="2023-07" db="EMBL/GenBank/DDBJ databases">
        <title>Sorghum-associated microbial communities from plants grown in Nebraska, USA.</title>
        <authorList>
            <person name="Schachtman D."/>
        </authorList>
    </citation>
    <scope>NUCLEOTIDE SEQUENCE [LARGE SCALE GENOMIC DNA]</scope>
    <source>
        <strain evidence="1 2">BE190</strain>
    </source>
</reference>
<evidence type="ECO:0000313" key="2">
    <source>
        <dbReference type="Proteomes" id="UP001253595"/>
    </source>
</evidence>
<proteinExistence type="predicted"/>
<sequence length="44" mass="5012">MSVAYPTVTLIPTYAGNISAELDKTRKHFFNHLITNFFHIVISC</sequence>
<accession>A0ABU1V3L9</accession>
<dbReference type="Proteomes" id="UP001253595">
    <property type="component" value="Unassembled WGS sequence"/>
</dbReference>
<protein>
    <submittedName>
        <fullName evidence="1">Uncharacterized protein</fullName>
    </submittedName>
</protein>
<comment type="caution">
    <text evidence="1">The sequence shown here is derived from an EMBL/GenBank/DDBJ whole genome shotgun (WGS) entry which is preliminary data.</text>
</comment>
<keyword evidence="2" id="KW-1185">Reference proteome</keyword>
<gene>
    <name evidence="1" type="ORF">J2X05_004010</name>
</gene>
<name>A0ABU1V3L9_9GAMM</name>
<evidence type="ECO:0000313" key="1">
    <source>
        <dbReference type="EMBL" id="MDR7091972.1"/>
    </source>
</evidence>
<organism evidence="1 2">
    <name type="scientific">Cellvibrio fibrivorans</name>
    <dbReference type="NCBI Taxonomy" id="126350"/>
    <lineage>
        <taxon>Bacteria</taxon>
        <taxon>Pseudomonadati</taxon>
        <taxon>Pseudomonadota</taxon>
        <taxon>Gammaproteobacteria</taxon>
        <taxon>Cellvibrionales</taxon>
        <taxon>Cellvibrionaceae</taxon>
        <taxon>Cellvibrio</taxon>
    </lineage>
</organism>